<dbReference type="SMART" id="SM00289">
    <property type="entry name" value="WR1"/>
    <property type="match status" value="5"/>
</dbReference>
<protein>
    <submittedName>
        <fullName evidence="5">EB domain-containing protein</fullName>
    </submittedName>
</protein>
<gene>
    <name evidence="5" type="primary">WBGene00096791</name>
</gene>
<evidence type="ECO:0000256" key="2">
    <source>
        <dbReference type="SAM" id="Phobius"/>
    </source>
</evidence>
<evidence type="ECO:0000256" key="3">
    <source>
        <dbReference type="SAM" id="SignalP"/>
    </source>
</evidence>
<keyword evidence="3" id="KW-0732">Signal</keyword>
<accession>A0A8R1YA96</accession>
<keyword evidence="2" id="KW-0812">Transmembrane</keyword>
<dbReference type="Proteomes" id="UP000005239">
    <property type="component" value="Unassembled WGS sequence"/>
</dbReference>
<keyword evidence="2" id="KW-0472">Membrane</keyword>
<evidence type="ECO:0000256" key="1">
    <source>
        <dbReference type="SAM" id="MobiDB-lite"/>
    </source>
</evidence>
<feature type="domain" description="EB" evidence="4">
    <location>
        <begin position="1298"/>
        <end position="1350"/>
    </location>
</feature>
<dbReference type="PANTHER" id="PTHR34150:SF3">
    <property type="entry name" value="CC DOMAIN-CONTAINING PROTEIN"/>
    <property type="match status" value="1"/>
</dbReference>
<dbReference type="PANTHER" id="PTHR34150">
    <property type="entry name" value="PROTEIN CBG08832-RELATED"/>
    <property type="match status" value="1"/>
</dbReference>
<feature type="compositionally biased region" description="Polar residues" evidence="1">
    <location>
        <begin position="409"/>
        <end position="426"/>
    </location>
</feature>
<reference evidence="6" key="1">
    <citation type="journal article" date="2008" name="Nat. Genet.">
        <title>The Pristionchus pacificus genome provides a unique perspective on nematode lifestyle and parasitism.</title>
        <authorList>
            <person name="Dieterich C."/>
            <person name="Clifton S.W."/>
            <person name="Schuster L.N."/>
            <person name="Chinwalla A."/>
            <person name="Delehaunty K."/>
            <person name="Dinkelacker I."/>
            <person name="Fulton L."/>
            <person name="Fulton R."/>
            <person name="Godfrey J."/>
            <person name="Minx P."/>
            <person name="Mitreva M."/>
            <person name="Roeseler W."/>
            <person name="Tian H."/>
            <person name="Witte H."/>
            <person name="Yang S.P."/>
            <person name="Wilson R.K."/>
            <person name="Sommer R.J."/>
        </authorList>
    </citation>
    <scope>NUCLEOTIDE SEQUENCE [LARGE SCALE GENOMIC DNA]</scope>
    <source>
        <strain evidence="6">PS312</strain>
    </source>
</reference>
<evidence type="ECO:0000313" key="5">
    <source>
        <dbReference type="EnsemblMetazoa" id="PPA07237.1"/>
    </source>
</evidence>
<feature type="signal peptide" evidence="3">
    <location>
        <begin position="1"/>
        <end position="16"/>
    </location>
</feature>
<keyword evidence="2" id="KW-1133">Transmembrane helix</keyword>
<dbReference type="InterPro" id="IPR006150">
    <property type="entry name" value="Cys_repeat_1"/>
</dbReference>
<organism evidence="5 6">
    <name type="scientific">Pristionchus pacificus</name>
    <name type="common">Parasitic nematode worm</name>
    <dbReference type="NCBI Taxonomy" id="54126"/>
    <lineage>
        <taxon>Eukaryota</taxon>
        <taxon>Metazoa</taxon>
        <taxon>Ecdysozoa</taxon>
        <taxon>Nematoda</taxon>
        <taxon>Chromadorea</taxon>
        <taxon>Rhabditida</taxon>
        <taxon>Rhabditina</taxon>
        <taxon>Diplogasteromorpha</taxon>
        <taxon>Diplogasteroidea</taxon>
        <taxon>Neodiplogasteridae</taxon>
        <taxon>Pristionchus</taxon>
    </lineage>
</organism>
<feature type="transmembrane region" description="Helical" evidence="2">
    <location>
        <begin position="713"/>
        <end position="733"/>
    </location>
</feature>
<feature type="compositionally biased region" description="Basic and acidic residues" evidence="1">
    <location>
        <begin position="1157"/>
        <end position="1177"/>
    </location>
</feature>
<proteinExistence type="predicted"/>
<dbReference type="InterPro" id="IPR006149">
    <property type="entry name" value="EB_dom"/>
</dbReference>
<keyword evidence="6" id="KW-1185">Reference proteome</keyword>
<reference evidence="5" key="2">
    <citation type="submission" date="2022-06" db="UniProtKB">
        <authorList>
            <consortium name="EnsemblMetazoa"/>
        </authorList>
    </citation>
    <scope>IDENTIFICATION</scope>
    <source>
        <strain evidence="5">PS312</strain>
    </source>
</reference>
<dbReference type="EnsemblMetazoa" id="PPA07237.1">
    <property type="protein sequence ID" value="PPA07237.1"/>
    <property type="gene ID" value="WBGene00096791"/>
</dbReference>
<feature type="transmembrane region" description="Helical" evidence="2">
    <location>
        <begin position="665"/>
        <end position="692"/>
    </location>
</feature>
<feature type="region of interest" description="Disordered" evidence="1">
    <location>
        <begin position="780"/>
        <end position="814"/>
    </location>
</feature>
<name>A0A8R1YA96_PRIPA</name>
<sequence>MSFFIILSLLPFSVFAELDPAVAFVHAIKRQALYVCGTYPNQYYSTTQCNSGTTNQCTNGGRFLGIGCYFDYQCTPYSAGAAAKCVGGCCCTDPGNGGTNGFGYCPSGQTSQVSCITNAGCSSGQTCNNGLCCTTTGQEYANACGGLGALSACGATQNCGSFVCSTSNYCCECQFGRSSGLVALKDTPALPMDTVAHLVQMVKLLSECVRMVSVLRDSRAMLAMSAAETVDTTLITNHICKLSLCISWFSSLKLPFIPLHFLSTCDEDSTHSISVNGMCGLTLQIYLVFIFIRPYYSSSNYYYSDNYYSTPYRSNSRYSSDNYKSYTYMDGSSRPTVSKDQLASAARNQADSARVIQSSSSFTAGKLRYYWGSQYMPSQDCGTTDGKRNKRQINSYPYTTPVIPRIESTVPSQSETGVKGSGTITSFPPPAPSQSVKGSTTYPSPPSVRGSGSPSYPPPPSTPPYGRSSLPSSFTGTYTGGDVYSNVSYHTNNNGDNGNFSDYKDTLAYMNMFYVNFTDPAESLNYVETYLPDNFTSKNYSNSSTMMKDAMSNLPLNVSDRATQLAQTMMNGNVDKSINDWYNDLKDEQTYNDMIGNTNESGPVETFVGCSKNAARAICTRSISDLDSSLYSYIFNSAVPNEIAWQCPDKDYYCCEWECCKEKKWSVAGIIFCVIFALLAFSCCICCCCLCIKGKEKEKETLVVMYPKPQPQWITVCAITWVILILMCISNLWTHFRRVFCRNNQPEYHVHVGDYPHMVHSTEQVTPSEIVPPPMEKTCISAPRSKTRSKSNKPLLPKETKAKSQPKSDQLENIPVMTPQEKSDETIDTQTGPIKFDSLQSVGMRIVFVFIVLLWIVNAHFTPCNGKSVLSGDCDSNSDCEHKGSVCLRGKCRCHPHYMEVTDEKGQRKHCEMLPSRIGSPCVNKCREPLFCRNGGCQCVQRGTTTLVNGECISISRVGDRCTRHYDCTAPFSACLNQQCVCISGTIQQGIHCVAAANCPFGGLPGATCVHKSQPGTAFNLPPSSAQSNCPSGQVCITSEDSSVGHCCPFVCPLASHVDTKYSCDPTANQNSRCPSDTHFCHLLSDGQFSQSVCCRRPCNAMAPNALYANNQCVPRGQLNSACTTNAQCGGGESMECVKEWEDEEKNLPMDGFTPRMENDRPSRKEDKGEGIRRGSDDDLLVRMKRGVKRALRPLVRNTRVVNEPVKKRNESPRKMILQPLAPVVMARIPKREVQRDGEVPRAAMPPKMVTTTQGTTTMKIRMKKEIGQCQCLSGFTPAVDALTNPRSNPSQMCIRECTSMDLARDTSCFKTVPLGGQCFIQKQCPMNAGCYRGRCMCRCGFELTMRGKCEPLPPPPTTTPSPRQTAPVVPGADIFTDFLKQFING</sequence>
<feature type="chain" id="PRO_5035949524" evidence="3">
    <location>
        <begin position="17"/>
        <end position="1386"/>
    </location>
</feature>
<evidence type="ECO:0000259" key="4">
    <source>
        <dbReference type="Pfam" id="PF01683"/>
    </source>
</evidence>
<dbReference type="Pfam" id="PF01683">
    <property type="entry name" value="EB"/>
    <property type="match status" value="2"/>
</dbReference>
<feature type="domain" description="EB" evidence="4">
    <location>
        <begin position="945"/>
        <end position="993"/>
    </location>
</feature>
<feature type="region of interest" description="Disordered" evidence="1">
    <location>
        <begin position="380"/>
        <end position="473"/>
    </location>
</feature>
<evidence type="ECO:0000313" key="6">
    <source>
        <dbReference type="Proteomes" id="UP000005239"/>
    </source>
</evidence>
<feature type="region of interest" description="Disordered" evidence="1">
    <location>
        <begin position="1148"/>
        <end position="1177"/>
    </location>
</feature>